<sequence>MSSAKELTDTPTDFLYCHEDMQAWSPLELFPAEEDDDFFEDDEMMDDEMTFPYGFSDYYGNQKDGEDEFSGDSIDSPPPEDGPNDDTLALVPFTPTPQPPGVHGFTGFEPEADMAAWAEWLLQVDPIEIFLKMYKTGIPRFGNRYLTYIPVDPAHAGNLLQFHTNTLELSMLPGRISRTEGLVAETRCINSGRRLYCCMRCFASSRVKPFIDTSYDGIVGHICRETACRSLHGCFFIHLRSYLKLPSASPRTMFVKIHSPFTTFVVTDQQKLEGVFLSDGMMVLPSYLHKVGNVYRYMYSEVRPTTAGNLHSMQEHYKPDMDATDEQMLAKDCDICTDSKMWRFLKQNYEAIKGIDRRSLRAFCNLSMEERLPGADSAGTRDPAEELVKYLGDQTTFSREDIETRIQPLKDAILKHDERTMRFLRFKGLDCSPLGECEVDIEA</sequence>
<dbReference type="HOGENOM" id="CLU_618879_0_0_1"/>
<dbReference type="Proteomes" id="UP000011087">
    <property type="component" value="Unassembled WGS sequence"/>
</dbReference>
<feature type="region of interest" description="Disordered" evidence="1">
    <location>
        <begin position="56"/>
        <end position="87"/>
    </location>
</feature>
<dbReference type="KEGG" id="gtt:GUITHDRAFT_146932"/>
<reference evidence="4" key="2">
    <citation type="submission" date="2012-11" db="EMBL/GenBank/DDBJ databases">
        <authorList>
            <person name="Kuo A."/>
            <person name="Curtis B.A."/>
            <person name="Tanifuji G."/>
            <person name="Burki F."/>
            <person name="Gruber A."/>
            <person name="Irimia M."/>
            <person name="Maruyama S."/>
            <person name="Arias M.C."/>
            <person name="Ball S.G."/>
            <person name="Gile G.H."/>
            <person name="Hirakawa Y."/>
            <person name="Hopkins J.F."/>
            <person name="Rensing S.A."/>
            <person name="Schmutz J."/>
            <person name="Symeonidi A."/>
            <person name="Elias M."/>
            <person name="Eveleigh R.J."/>
            <person name="Herman E.K."/>
            <person name="Klute M.J."/>
            <person name="Nakayama T."/>
            <person name="Obornik M."/>
            <person name="Reyes-Prieto A."/>
            <person name="Armbrust E.V."/>
            <person name="Aves S.J."/>
            <person name="Beiko R.G."/>
            <person name="Coutinho P."/>
            <person name="Dacks J.B."/>
            <person name="Durnford D.G."/>
            <person name="Fast N.M."/>
            <person name="Green B.R."/>
            <person name="Grisdale C."/>
            <person name="Hempe F."/>
            <person name="Henrissat B."/>
            <person name="Hoppner M.P."/>
            <person name="Ishida K.-I."/>
            <person name="Kim E."/>
            <person name="Koreny L."/>
            <person name="Kroth P.G."/>
            <person name="Liu Y."/>
            <person name="Malik S.-B."/>
            <person name="Maier U.G."/>
            <person name="McRose D."/>
            <person name="Mock T."/>
            <person name="Neilson J.A."/>
            <person name="Onodera N.T."/>
            <person name="Poole A.M."/>
            <person name="Pritham E.J."/>
            <person name="Richards T.A."/>
            <person name="Rocap G."/>
            <person name="Roy S.W."/>
            <person name="Sarai C."/>
            <person name="Schaack S."/>
            <person name="Shirato S."/>
            <person name="Slamovits C.H."/>
            <person name="Spencer D.F."/>
            <person name="Suzuki S."/>
            <person name="Worden A.Z."/>
            <person name="Zauner S."/>
            <person name="Barry K."/>
            <person name="Bell C."/>
            <person name="Bharti A.K."/>
            <person name="Crow J.A."/>
            <person name="Grimwood J."/>
            <person name="Kramer R."/>
            <person name="Lindquist E."/>
            <person name="Lucas S."/>
            <person name="Salamov A."/>
            <person name="McFadden G.I."/>
            <person name="Lane C.E."/>
            <person name="Keeling P.J."/>
            <person name="Gray M.W."/>
            <person name="Grigoriev I.V."/>
            <person name="Archibald J.M."/>
        </authorList>
    </citation>
    <scope>NUCLEOTIDE SEQUENCE</scope>
    <source>
        <strain evidence="4">CCMP2712</strain>
    </source>
</reference>
<organism evidence="2">
    <name type="scientific">Guillardia theta (strain CCMP2712)</name>
    <name type="common">Cryptophyte</name>
    <dbReference type="NCBI Taxonomy" id="905079"/>
    <lineage>
        <taxon>Eukaryota</taxon>
        <taxon>Cryptophyceae</taxon>
        <taxon>Pyrenomonadales</taxon>
        <taxon>Geminigeraceae</taxon>
        <taxon>Guillardia</taxon>
    </lineage>
</organism>
<dbReference type="EMBL" id="JH993102">
    <property type="protein sequence ID" value="EKX34822.1"/>
    <property type="molecule type" value="Genomic_DNA"/>
</dbReference>
<name>L1IFJ1_GUITC</name>
<evidence type="ECO:0000256" key="1">
    <source>
        <dbReference type="SAM" id="MobiDB-lite"/>
    </source>
</evidence>
<dbReference type="RefSeq" id="XP_005821802.1">
    <property type="nucleotide sequence ID" value="XM_005821745.1"/>
</dbReference>
<dbReference type="GeneID" id="17291546"/>
<evidence type="ECO:0000313" key="2">
    <source>
        <dbReference type="EMBL" id="EKX34822.1"/>
    </source>
</evidence>
<protein>
    <submittedName>
        <fullName evidence="2 3">Uncharacterized protein</fullName>
    </submittedName>
</protein>
<reference evidence="2 4" key="1">
    <citation type="journal article" date="2012" name="Nature">
        <title>Algal genomes reveal evolutionary mosaicism and the fate of nucleomorphs.</title>
        <authorList>
            <consortium name="DOE Joint Genome Institute"/>
            <person name="Curtis B.A."/>
            <person name="Tanifuji G."/>
            <person name="Burki F."/>
            <person name="Gruber A."/>
            <person name="Irimia M."/>
            <person name="Maruyama S."/>
            <person name="Arias M.C."/>
            <person name="Ball S.G."/>
            <person name="Gile G.H."/>
            <person name="Hirakawa Y."/>
            <person name="Hopkins J.F."/>
            <person name="Kuo A."/>
            <person name="Rensing S.A."/>
            <person name="Schmutz J."/>
            <person name="Symeonidi A."/>
            <person name="Elias M."/>
            <person name="Eveleigh R.J."/>
            <person name="Herman E.K."/>
            <person name="Klute M.J."/>
            <person name="Nakayama T."/>
            <person name="Obornik M."/>
            <person name="Reyes-Prieto A."/>
            <person name="Armbrust E.V."/>
            <person name="Aves S.J."/>
            <person name="Beiko R.G."/>
            <person name="Coutinho P."/>
            <person name="Dacks J.B."/>
            <person name="Durnford D.G."/>
            <person name="Fast N.M."/>
            <person name="Green B.R."/>
            <person name="Grisdale C.J."/>
            <person name="Hempel F."/>
            <person name="Henrissat B."/>
            <person name="Hoppner M.P."/>
            <person name="Ishida K."/>
            <person name="Kim E."/>
            <person name="Koreny L."/>
            <person name="Kroth P.G."/>
            <person name="Liu Y."/>
            <person name="Malik S.B."/>
            <person name="Maier U.G."/>
            <person name="McRose D."/>
            <person name="Mock T."/>
            <person name="Neilson J.A."/>
            <person name="Onodera N.T."/>
            <person name="Poole A.M."/>
            <person name="Pritham E.J."/>
            <person name="Richards T.A."/>
            <person name="Rocap G."/>
            <person name="Roy S.W."/>
            <person name="Sarai C."/>
            <person name="Schaack S."/>
            <person name="Shirato S."/>
            <person name="Slamovits C.H."/>
            <person name="Spencer D.F."/>
            <person name="Suzuki S."/>
            <person name="Worden A.Z."/>
            <person name="Zauner S."/>
            <person name="Barry K."/>
            <person name="Bell C."/>
            <person name="Bharti A.K."/>
            <person name="Crow J.A."/>
            <person name="Grimwood J."/>
            <person name="Kramer R."/>
            <person name="Lindquist E."/>
            <person name="Lucas S."/>
            <person name="Salamov A."/>
            <person name="McFadden G.I."/>
            <person name="Lane C.E."/>
            <person name="Keeling P.J."/>
            <person name="Gray M.W."/>
            <person name="Grigoriev I.V."/>
            <person name="Archibald J.M."/>
        </authorList>
    </citation>
    <scope>NUCLEOTIDE SEQUENCE</scope>
    <source>
        <strain evidence="2 4">CCMP2712</strain>
    </source>
</reference>
<keyword evidence="4" id="KW-1185">Reference proteome</keyword>
<accession>L1IFJ1</accession>
<evidence type="ECO:0000313" key="4">
    <source>
        <dbReference type="Proteomes" id="UP000011087"/>
    </source>
</evidence>
<proteinExistence type="predicted"/>
<evidence type="ECO:0000313" key="3">
    <source>
        <dbReference type="EnsemblProtists" id="EKX34822"/>
    </source>
</evidence>
<dbReference type="PaxDb" id="55529-EKX34822"/>
<dbReference type="EnsemblProtists" id="EKX34822">
    <property type="protein sequence ID" value="EKX34822"/>
    <property type="gene ID" value="GUITHDRAFT_146932"/>
</dbReference>
<reference evidence="3" key="3">
    <citation type="submission" date="2016-03" db="UniProtKB">
        <authorList>
            <consortium name="EnsemblProtists"/>
        </authorList>
    </citation>
    <scope>IDENTIFICATION</scope>
</reference>
<gene>
    <name evidence="2" type="ORF">GUITHDRAFT_146932</name>
</gene>
<dbReference type="AlphaFoldDB" id="L1IFJ1"/>